<dbReference type="Proteomes" id="UP000188320">
    <property type="component" value="Unassembled WGS sequence"/>
</dbReference>
<reference evidence="2" key="1">
    <citation type="submission" date="2017-01" db="EMBL/GenBank/DDBJ databases">
        <authorList>
            <person name="Wang Y."/>
            <person name="White M."/>
            <person name="Kvist S."/>
            <person name="Moncalvo J.-M."/>
        </authorList>
    </citation>
    <scope>NUCLEOTIDE SEQUENCE [LARGE SCALE GENOMIC DNA]</scope>
    <source>
        <strain evidence="2">COL-18-3</strain>
    </source>
</reference>
<gene>
    <name evidence="1" type="ORF">AX774_g6851</name>
</gene>
<name>A0A1R1PFF1_ZANCU</name>
<comment type="caution">
    <text evidence="1">The sequence shown here is derived from an EMBL/GenBank/DDBJ whole genome shotgun (WGS) entry which is preliminary data.</text>
</comment>
<evidence type="ECO:0000313" key="1">
    <source>
        <dbReference type="EMBL" id="OMH79730.1"/>
    </source>
</evidence>
<evidence type="ECO:0000313" key="2">
    <source>
        <dbReference type="Proteomes" id="UP000188320"/>
    </source>
</evidence>
<proteinExistence type="predicted"/>
<dbReference type="AlphaFoldDB" id="A0A1R1PFF1"/>
<accession>A0A1R1PFF1</accession>
<protein>
    <submittedName>
        <fullName evidence="1">Uncharacterized protein</fullName>
    </submittedName>
</protein>
<keyword evidence="2" id="KW-1185">Reference proteome</keyword>
<dbReference type="EMBL" id="LSSK01001436">
    <property type="protein sequence ID" value="OMH79730.1"/>
    <property type="molecule type" value="Genomic_DNA"/>
</dbReference>
<organism evidence="1 2">
    <name type="scientific">Zancudomyces culisetae</name>
    <name type="common">Gut fungus</name>
    <name type="synonym">Smittium culisetae</name>
    <dbReference type="NCBI Taxonomy" id="1213189"/>
    <lineage>
        <taxon>Eukaryota</taxon>
        <taxon>Fungi</taxon>
        <taxon>Fungi incertae sedis</taxon>
        <taxon>Zoopagomycota</taxon>
        <taxon>Kickxellomycotina</taxon>
        <taxon>Harpellomycetes</taxon>
        <taxon>Harpellales</taxon>
        <taxon>Legeriomycetaceae</taxon>
        <taxon>Zancudomyces</taxon>
    </lineage>
</organism>
<sequence length="92" mass="9716">MRGDTSFLLGTPSPAPIAQFTHPPSHPFASLFASTSWNLSSAIFLYAEFAVAVTNSGIHLSFVDITDNLGNTSPTENALFALSIIFVANCPA</sequence>